<accession>V5FVA2</accession>
<keyword evidence="2" id="KW-1185">Reference proteome</keyword>
<reference evidence="2" key="1">
    <citation type="journal article" date="2014" name="Genome Announc.">
        <title>Draft genome sequence of the formaldehyde-resistant fungus Byssochlamys spectabilis No. 5 (anamorph Paecilomyces variotii No. 5) (NBRC109023).</title>
        <authorList>
            <person name="Oka T."/>
            <person name="Ekino K."/>
            <person name="Fukuda K."/>
            <person name="Nomura Y."/>
        </authorList>
    </citation>
    <scope>NUCLEOTIDE SEQUENCE [LARGE SCALE GENOMIC DNA]</scope>
    <source>
        <strain evidence="2">No. 5 / NBRC 109023</strain>
    </source>
</reference>
<name>V5FVA2_BYSSN</name>
<dbReference type="Proteomes" id="UP000018001">
    <property type="component" value="Unassembled WGS sequence"/>
</dbReference>
<evidence type="ECO:0000313" key="1">
    <source>
        <dbReference type="EMBL" id="GAD95988.1"/>
    </source>
</evidence>
<comment type="caution">
    <text evidence="1">The sequence shown here is derived from an EMBL/GenBank/DDBJ whole genome shotgun (WGS) entry which is preliminary data.</text>
</comment>
<organism evidence="1 2">
    <name type="scientific">Byssochlamys spectabilis (strain No. 5 / NBRC 109023)</name>
    <name type="common">Paecilomyces variotii</name>
    <dbReference type="NCBI Taxonomy" id="1356009"/>
    <lineage>
        <taxon>Eukaryota</taxon>
        <taxon>Fungi</taxon>
        <taxon>Dikarya</taxon>
        <taxon>Ascomycota</taxon>
        <taxon>Pezizomycotina</taxon>
        <taxon>Eurotiomycetes</taxon>
        <taxon>Eurotiomycetidae</taxon>
        <taxon>Eurotiales</taxon>
        <taxon>Thermoascaceae</taxon>
        <taxon>Paecilomyces</taxon>
    </lineage>
</organism>
<dbReference type="InParanoid" id="V5FVA2"/>
<gene>
    <name evidence="1" type="ORF">PVAR5_4637</name>
</gene>
<proteinExistence type="predicted"/>
<sequence>MHPCCGVVEAQSGEGTGWVGNGDGSRIDALPGFCVPSFATNGKSALVLVGAATSAAGESRMLGGQKQSLSTHPSVFDEKNGDKINNDGERLYRYYRTVPPNARCWLVLSFVLFRRARSKWTGRESARSPASIYMFAISSPSAASASAALQHFSPQACPRC</sequence>
<dbReference type="AlphaFoldDB" id="V5FVA2"/>
<protein>
    <submittedName>
        <fullName evidence="1">Uncharacterized protein</fullName>
    </submittedName>
</protein>
<dbReference type="EMBL" id="BAUL01000145">
    <property type="protein sequence ID" value="GAD95988.1"/>
    <property type="molecule type" value="Genomic_DNA"/>
</dbReference>
<dbReference type="HOGENOM" id="CLU_1651916_0_0_1"/>
<evidence type="ECO:0000313" key="2">
    <source>
        <dbReference type="Proteomes" id="UP000018001"/>
    </source>
</evidence>